<evidence type="ECO:0000313" key="5">
    <source>
        <dbReference type="Proteomes" id="UP000236291"/>
    </source>
</evidence>
<sequence>SYNPNKFVDDDHDNMEVAFHQICMEEKRRAKIDREEDEREMRLIEEEMERELADEESVRTLVGGVCCEYMNKKKMNINSKSVCEYTKF</sequence>
<dbReference type="GO" id="GO:0003677">
    <property type="term" value="F:DNA binding"/>
    <property type="evidence" value="ECO:0007669"/>
    <property type="project" value="TreeGrafter"/>
</dbReference>
<keyword evidence="2 3" id="KW-0175">Coiled coil</keyword>
<feature type="coiled-coil region" evidence="3">
    <location>
        <begin position="27"/>
        <end position="54"/>
    </location>
</feature>
<reference evidence="4 5" key="1">
    <citation type="journal article" date="2014" name="Am. J. Bot.">
        <title>Genome assembly and annotation for red clover (Trifolium pratense; Fabaceae).</title>
        <authorList>
            <person name="Istvanek J."/>
            <person name="Jaros M."/>
            <person name="Krenek A."/>
            <person name="Repkova J."/>
        </authorList>
    </citation>
    <scope>NUCLEOTIDE SEQUENCE [LARGE SCALE GENOMIC DNA]</scope>
    <source>
        <strain evidence="5">cv. Tatra</strain>
        <tissue evidence="4">Young leaves</tissue>
    </source>
</reference>
<proteinExistence type="inferred from homology"/>
<dbReference type="EMBL" id="ASHM01099893">
    <property type="protein sequence ID" value="PNX66732.1"/>
    <property type="molecule type" value="Genomic_DNA"/>
</dbReference>
<dbReference type="Pfam" id="PF08243">
    <property type="entry name" value="SPT2"/>
    <property type="match status" value="1"/>
</dbReference>
<dbReference type="GO" id="GO:0006334">
    <property type="term" value="P:nucleosome assembly"/>
    <property type="evidence" value="ECO:0007669"/>
    <property type="project" value="TreeGrafter"/>
</dbReference>
<dbReference type="GO" id="GO:0006360">
    <property type="term" value="P:transcription by RNA polymerase I"/>
    <property type="evidence" value="ECO:0007669"/>
    <property type="project" value="TreeGrafter"/>
</dbReference>
<evidence type="ECO:0000256" key="3">
    <source>
        <dbReference type="SAM" id="Coils"/>
    </source>
</evidence>
<feature type="non-terminal residue" evidence="4">
    <location>
        <position position="1"/>
    </location>
</feature>
<reference evidence="4 5" key="2">
    <citation type="journal article" date="2017" name="Front. Plant Sci.">
        <title>Gene Classification and Mining of Molecular Markers Useful in Red Clover (Trifolium pratense) Breeding.</title>
        <authorList>
            <person name="Istvanek J."/>
            <person name="Dluhosova J."/>
            <person name="Dluhos P."/>
            <person name="Patkova L."/>
            <person name="Nedelnik J."/>
            <person name="Repkova J."/>
        </authorList>
    </citation>
    <scope>NUCLEOTIDE SEQUENCE [LARGE SCALE GENOMIC DNA]</scope>
    <source>
        <strain evidence="5">cv. Tatra</strain>
        <tissue evidence="4">Young leaves</tissue>
    </source>
</reference>
<comment type="caution">
    <text evidence="4">The sequence shown here is derived from an EMBL/GenBank/DDBJ whole genome shotgun (WGS) entry which is preliminary data.</text>
</comment>
<dbReference type="InterPro" id="IPR013256">
    <property type="entry name" value="Chromatin_SPT2"/>
</dbReference>
<evidence type="ECO:0000256" key="1">
    <source>
        <dbReference type="ARBA" id="ARBA00006461"/>
    </source>
</evidence>
<dbReference type="GO" id="GO:0005730">
    <property type="term" value="C:nucleolus"/>
    <property type="evidence" value="ECO:0007669"/>
    <property type="project" value="TreeGrafter"/>
</dbReference>
<dbReference type="AlphaFoldDB" id="A0A2K3KKE0"/>
<comment type="similarity">
    <text evidence="1">Belongs to the SPT2 family.</text>
</comment>
<name>A0A2K3KKE0_TRIPR</name>
<dbReference type="PANTHER" id="PTHR22691">
    <property type="entry name" value="YEAST SPT2-RELATED"/>
    <property type="match status" value="1"/>
</dbReference>
<accession>A0A2K3KKE0</accession>
<dbReference type="PANTHER" id="PTHR22691:SF8">
    <property type="entry name" value="PROTEIN SPT2 HOMOLOG"/>
    <property type="match status" value="1"/>
</dbReference>
<gene>
    <name evidence="4" type="ORF">L195_g055250</name>
</gene>
<protein>
    <submittedName>
        <fullName evidence="4">Uncharacterized protein</fullName>
    </submittedName>
</protein>
<evidence type="ECO:0000313" key="4">
    <source>
        <dbReference type="EMBL" id="PNX66732.1"/>
    </source>
</evidence>
<dbReference type="GO" id="GO:0042393">
    <property type="term" value="F:histone binding"/>
    <property type="evidence" value="ECO:0007669"/>
    <property type="project" value="TreeGrafter"/>
</dbReference>
<organism evidence="4 5">
    <name type="scientific">Trifolium pratense</name>
    <name type="common">Red clover</name>
    <dbReference type="NCBI Taxonomy" id="57577"/>
    <lineage>
        <taxon>Eukaryota</taxon>
        <taxon>Viridiplantae</taxon>
        <taxon>Streptophyta</taxon>
        <taxon>Embryophyta</taxon>
        <taxon>Tracheophyta</taxon>
        <taxon>Spermatophyta</taxon>
        <taxon>Magnoliopsida</taxon>
        <taxon>eudicotyledons</taxon>
        <taxon>Gunneridae</taxon>
        <taxon>Pentapetalae</taxon>
        <taxon>rosids</taxon>
        <taxon>fabids</taxon>
        <taxon>Fabales</taxon>
        <taxon>Fabaceae</taxon>
        <taxon>Papilionoideae</taxon>
        <taxon>50 kb inversion clade</taxon>
        <taxon>NPAAA clade</taxon>
        <taxon>Hologalegina</taxon>
        <taxon>IRL clade</taxon>
        <taxon>Trifolieae</taxon>
        <taxon>Trifolium</taxon>
    </lineage>
</organism>
<evidence type="ECO:0000256" key="2">
    <source>
        <dbReference type="ARBA" id="ARBA00023054"/>
    </source>
</evidence>
<dbReference type="Proteomes" id="UP000236291">
    <property type="component" value="Unassembled WGS sequence"/>
</dbReference>